<dbReference type="RefSeq" id="WP_274993359.1">
    <property type="nucleotide sequence ID" value="NZ_JAJQQP010000004.1"/>
</dbReference>
<comment type="caution">
    <text evidence="2">The sequence shown here is derived from an EMBL/GenBank/DDBJ whole genome shotgun (WGS) entry which is preliminary data.</text>
</comment>
<feature type="transmembrane region" description="Helical" evidence="1">
    <location>
        <begin position="250"/>
        <end position="267"/>
    </location>
</feature>
<accession>A0ABU2CM07</accession>
<feature type="transmembrane region" description="Helical" evidence="1">
    <location>
        <begin position="86"/>
        <end position="106"/>
    </location>
</feature>
<sequence>MTQRTAMNANTEDSYLRVVGKRLRALTPEQRDAVLDDVRAHFAEAADAGRSPEQAAESLGDPATFTQRVRAELGHEPGRTEHMWRILQWFATGVAVFTALFVTYLLPDTRGDEFDEPGFEIVLLHLVPALIAVLPILLPARVRRITTTVAAIVLTVVSFTIFEGLYDLSFFLPTAMLAWAALIVPIIARNGRPAAGWRITAGALTALPASLGLLGGLLGSWEVTVETVLYTVAFLLFGILIALGKPWAGIVLAAAGVALLVESTLNPGMLVLAGWWAGGLLLTVGVSHALAHARPRELAQE</sequence>
<keyword evidence="1" id="KW-0472">Membrane</keyword>
<feature type="transmembrane region" description="Helical" evidence="1">
    <location>
        <begin position="145"/>
        <end position="162"/>
    </location>
</feature>
<dbReference type="Pfam" id="PF22564">
    <property type="entry name" value="HAAS"/>
    <property type="match status" value="1"/>
</dbReference>
<protein>
    <recommendedName>
        <fullName evidence="4">DUF1700 domain-containing protein</fullName>
    </recommendedName>
</protein>
<dbReference type="EMBL" id="JAVDYE010000001">
    <property type="protein sequence ID" value="MDR7382364.1"/>
    <property type="molecule type" value="Genomic_DNA"/>
</dbReference>
<keyword evidence="1" id="KW-0812">Transmembrane</keyword>
<proteinExistence type="predicted"/>
<feature type="transmembrane region" description="Helical" evidence="1">
    <location>
        <begin position="168"/>
        <end position="187"/>
    </location>
</feature>
<reference evidence="2 3" key="1">
    <citation type="submission" date="2023-07" db="EMBL/GenBank/DDBJ databases">
        <title>Sequencing the genomes of 1000 actinobacteria strains.</title>
        <authorList>
            <person name="Klenk H.-P."/>
        </authorList>
    </citation>
    <scope>NUCLEOTIDE SEQUENCE [LARGE SCALE GENOMIC DNA]</scope>
    <source>
        <strain evidence="2 3">DSM 45554</strain>
    </source>
</reference>
<organism evidence="2 3">
    <name type="scientific">Promicromonospora iranensis</name>
    <dbReference type="NCBI Taxonomy" id="1105144"/>
    <lineage>
        <taxon>Bacteria</taxon>
        <taxon>Bacillati</taxon>
        <taxon>Actinomycetota</taxon>
        <taxon>Actinomycetes</taxon>
        <taxon>Micrococcales</taxon>
        <taxon>Promicromonosporaceae</taxon>
        <taxon>Promicromonospora</taxon>
    </lineage>
</organism>
<feature type="transmembrane region" description="Helical" evidence="1">
    <location>
        <begin position="118"/>
        <end position="138"/>
    </location>
</feature>
<feature type="transmembrane region" description="Helical" evidence="1">
    <location>
        <begin position="273"/>
        <end position="291"/>
    </location>
</feature>
<evidence type="ECO:0000256" key="1">
    <source>
        <dbReference type="SAM" id="Phobius"/>
    </source>
</evidence>
<feature type="transmembrane region" description="Helical" evidence="1">
    <location>
        <begin position="199"/>
        <end position="221"/>
    </location>
</feature>
<keyword evidence="1" id="KW-1133">Transmembrane helix</keyword>
<evidence type="ECO:0000313" key="2">
    <source>
        <dbReference type="EMBL" id="MDR7382364.1"/>
    </source>
</evidence>
<keyword evidence="3" id="KW-1185">Reference proteome</keyword>
<name>A0ABU2CM07_9MICO</name>
<evidence type="ECO:0008006" key="4">
    <source>
        <dbReference type="Google" id="ProtNLM"/>
    </source>
</evidence>
<dbReference type="Proteomes" id="UP001183585">
    <property type="component" value="Unassembled WGS sequence"/>
</dbReference>
<evidence type="ECO:0000313" key="3">
    <source>
        <dbReference type="Proteomes" id="UP001183585"/>
    </source>
</evidence>
<gene>
    <name evidence="2" type="ORF">J2S48_001879</name>
</gene>